<protein>
    <recommendedName>
        <fullName evidence="3">DUF3717 domain-containing protein</fullName>
    </recommendedName>
</protein>
<dbReference type="Pfam" id="PF12512">
    <property type="entry name" value="DUF3717"/>
    <property type="match status" value="1"/>
</dbReference>
<organism evidence="1 2">
    <name type="scientific">Paraburkholderia bannensis</name>
    <dbReference type="NCBI Taxonomy" id="765414"/>
    <lineage>
        <taxon>Bacteria</taxon>
        <taxon>Pseudomonadati</taxon>
        <taxon>Pseudomonadota</taxon>
        <taxon>Betaproteobacteria</taxon>
        <taxon>Burkholderiales</taxon>
        <taxon>Burkholderiaceae</taxon>
        <taxon>Paraburkholderia</taxon>
    </lineage>
</organism>
<reference evidence="1 2" key="1">
    <citation type="submission" date="2020-08" db="EMBL/GenBank/DDBJ databases">
        <title>Above-ground endophytic microbial communities from plants in different locations in the United States.</title>
        <authorList>
            <person name="Frank C."/>
        </authorList>
    </citation>
    <scope>NUCLEOTIDE SEQUENCE [LARGE SCALE GENOMIC DNA]</scope>
    <source>
        <strain evidence="1 2">WP4_2_2</strain>
    </source>
</reference>
<dbReference type="RefSeq" id="WP_184123915.1">
    <property type="nucleotide sequence ID" value="NZ_JACHBW010000027.1"/>
</dbReference>
<evidence type="ECO:0000313" key="1">
    <source>
        <dbReference type="EMBL" id="MBB6106484.1"/>
    </source>
</evidence>
<keyword evidence="2" id="KW-1185">Reference proteome</keyword>
<dbReference type="Proteomes" id="UP000571554">
    <property type="component" value="Unassembled WGS sequence"/>
</dbReference>
<evidence type="ECO:0000313" key="2">
    <source>
        <dbReference type="Proteomes" id="UP000571554"/>
    </source>
</evidence>
<dbReference type="AlphaFoldDB" id="A0A7W9WW61"/>
<dbReference type="EMBL" id="JACHBW010000027">
    <property type="protein sequence ID" value="MBB6106484.1"/>
    <property type="molecule type" value="Genomic_DNA"/>
</dbReference>
<sequence>MNQQPDPVSIAQIECAINHWRERRPPADAENPVLCAEARALADVYELMIYRGEASVEHASLTPQQRAALAAAL</sequence>
<accession>A0A7W9WW61</accession>
<comment type="caution">
    <text evidence="1">The sequence shown here is derived from an EMBL/GenBank/DDBJ whole genome shotgun (WGS) entry which is preliminary data.</text>
</comment>
<evidence type="ECO:0008006" key="3">
    <source>
        <dbReference type="Google" id="ProtNLM"/>
    </source>
</evidence>
<gene>
    <name evidence="1" type="ORF">F4827_006359</name>
</gene>
<proteinExistence type="predicted"/>
<dbReference type="InterPro" id="IPR022191">
    <property type="entry name" value="DUF3717"/>
</dbReference>
<name>A0A7W9WW61_9BURK</name>